<organism evidence="1">
    <name type="scientific">Caldimicrobium thiodismutans</name>
    <dbReference type="NCBI Taxonomy" id="1653476"/>
    <lineage>
        <taxon>Bacteria</taxon>
        <taxon>Pseudomonadati</taxon>
        <taxon>Thermodesulfobacteriota</taxon>
        <taxon>Thermodesulfobacteria</taxon>
        <taxon>Thermodesulfobacteriales</taxon>
        <taxon>Thermodesulfobacteriaceae</taxon>
        <taxon>Caldimicrobium</taxon>
    </lineage>
</organism>
<dbReference type="EMBL" id="DSZU01000115">
    <property type="protein sequence ID" value="HGV55717.1"/>
    <property type="molecule type" value="Genomic_DNA"/>
</dbReference>
<sequence>MAELRFLVYLIDLQQNKRSFKGWLRVTVNEASLEEELIKLKEEFIKNGRNIIMKHFSDQERYNIAFISEIDVHSDLLLYEYEVRGHRIQVLYRYVGRIEYIISKIFPFLYALF</sequence>
<protein>
    <submittedName>
        <fullName evidence="1">Uncharacterized protein</fullName>
    </submittedName>
</protein>
<accession>A0A832LV52</accession>
<dbReference type="AlphaFoldDB" id="A0A832LV52"/>
<proteinExistence type="predicted"/>
<comment type="caution">
    <text evidence="1">The sequence shown here is derived from an EMBL/GenBank/DDBJ whole genome shotgun (WGS) entry which is preliminary data.</text>
</comment>
<name>A0A832LV52_9BACT</name>
<reference evidence="1" key="1">
    <citation type="journal article" date="2020" name="mSystems">
        <title>Genome- and Community-Level Interaction Insights into Carbon Utilization and Element Cycling Functions of Hydrothermarchaeota in Hydrothermal Sediment.</title>
        <authorList>
            <person name="Zhou Z."/>
            <person name="Liu Y."/>
            <person name="Xu W."/>
            <person name="Pan J."/>
            <person name="Luo Z.H."/>
            <person name="Li M."/>
        </authorList>
    </citation>
    <scope>NUCLEOTIDE SEQUENCE [LARGE SCALE GENOMIC DNA]</scope>
    <source>
        <strain evidence="1">SpSt-605</strain>
    </source>
</reference>
<evidence type="ECO:0000313" key="1">
    <source>
        <dbReference type="EMBL" id="HGV55717.1"/>
    </source>
</evidence>
<gene>
    <name evidence="1" type="ORF">ENT73_06540</name>
</gene>